<keyword evidence="2" id="KW-1185">Reference proteome</keyword>
<organism evidence="1 2">
    <name type="scientific">Pyrenophora seminiperda CCB06</name>
    <dbReference type="NCBI Taxonomy" id="1302712"/>
    <lineage>
        <taxon>Eukaryota</taxon>
        <taxon>Fungi</taxon>
        <taxon>Dikarya</taxon>
        <taxon>Ascomycota</taxon>
        <taxon>Pezizomycotina</taxon>
        <taxon>Dothideomycetes</taxon>
        <taxon>Pleosporomycetidae</taxon>
        <taxon>Pleosporales</taxon>
        <taxon>Pleosporineae</taxon>
        <taxon>Pleosporaceae</taxon>
        <taxon>Pyrenophora</taxon>
    </lineage>
</organism>
<reference evidence="1 2" key="1">
    <citation type="journal article" date="2014" name="PLoS ONE">
        <title>De novo Genome Assembly of the Fungal Plant Pathogen Pyrenophora semeniperda.</title>
        <authorList>
            <person name="Soliai M.M."/>
            <person name="Meyer S.E."/>
            <person name="Udall J.A."/>
            <person name="Elzinga D.E."/>
            <person name="Hermansen R.A."/>
            <person name="Bodily P.M."/>
            <person name="Hart A.A."/>
            <person name="Coleman C.E."/>
        </authorList>
    </citation>
    <scope>NUCLEOTIDE SEQUENCE [LARGE SCALE GENOMIC DNA]</scope>
    <source>
        <strain evidence="1 2">CCB06</strain>
        <tissue evidence="1">Mycelium</tissue>
    </source>
</reference>
<evidence type="ECO:0000313" key="1">
    <source>
        <dbReference type="EMBL" id="RMZ74090.1"/>
    </source>
</evidence>
<name>A0A3M7MHW8_9PLEO</name>
<evidence type="ECO:0000313" key="2">
    <source>
        <dbReference type="Proteomes" id="UP000265663"/>
    </source>
</evidence>
<dbReference type="AlphaFoldDB" id="A0A3M7MHW8"/>
<dbReference type="EMBL" id="KE747843">
    <property type="protein sequence ID" value="RMZ74090.1"/>
    <property type="molecule type" value="Genomic_DNA"/>
</dbReference>
<accession>A0A3M7MHW8</accession>
<proteinExistence type="predicted"/>
<dbReference type="OrthoDB" id="3672455at2759"/>
<dbReference type="Proteomes" id="UP000265663">
    <property type="component" value="Unassembled WGS sequence"/>
</dbReference>
<gene>
    <name evidence="1" type="ORF">GMOD_00004929</name>
</gene>
<protein>
    <submittedName>
        <fullName evidence="1">Uncharacterized protein</fullName>
    </submittedName>
</protein>
<sequence>MNWLFSTHTVHRVALLEAQNRQLRDTVEKLYEYVRTGHNLPALPARSTGDDLPLLHDIVAYVNTLPIDVSSRHKQAQYQILRPKTTPTVSLPQSQPETSPFPTFVATIPQLDAVMASSMQQDPQLPVYSPAQMDYECPESRLNLQELWPLMEMDPVEAARLYPWLQAYTAK</sequence>